<evidence type="ECO:0000313" key="4">
    <source>
        <dbReference type="EMBL" id="OLL24700.1"/>
    </source>
</evidence>
<organism evidence="4 5">
    <name type="scientific">Neolecta irregularis (strain DAH-3)</name>
    <dbReference type="NCBI Taxonomy" id="1198029"/>
    <lineage>
        <taxon>Eukaryota</taxon>
        <taxon>Fungi</taxon>
        <taxon>Dikarya</taxon>
        <taxon>Ascomycota</taxon>
        <taxon>Taphrinomycotina</taxon>
        <taxon>Neolectales</taxon>
        <taxon>Neolectaceae</taxon>
        <taxon>Neolecta</taxon>
    </lineage>
</organism>
<accession>A0A1U7LPU8</accession>
<protein>
    <submittedName>
        <fullName evidence="4">ABC1 family protein MCP2</fullName>
    </submittedName>
</protein>
<dbReference type="InterPro" id="IPR045307">
    <property type="entry name" value="ADCK1_dom"/>
</dbReference>
<evidence type="ECO:0000256" key="2">
    <source>
        <dbReference type="SAM" id="MobiDB-lite"/>
    </source>
</evidence>
<comment type="caution">
    <text evidence="4">The sequence shown here is derived from an EMBL/GenBank/DDBJ whole genome shotgun (WGS) entry which is preliminary data.</text>
</comment>
<dbReference type="EMBL" id="LXFE01000673">
    <property type="protein sequence ID" value="OLL24700.1"/>
    <property type="molecule type" value="Genomic_DNA"/>
</dbReference>
<dbReference type="STRING" id="1198029.A0A1U7LPU8"/>
<dbReference type="PANTHER" id="PTHR43173">
    <property type="entry name" value="ABC1 FAMILY PROTEIN"/>
    <property type="match status" value="1"/>
</dbReference>
<dbReference type="SUPFAM" id="SSF56112">
    <property type="entry name" value="Protein kinase-like (PK-like)"/>
    <property type="match status" value="1"/>
</dbReference>
<dbReference type="OrthoDB" id="427480at2759"/>
<dbReference type="InterPro" id="IPR051130">
    <property type="entry name" value="Mito_struct-func_regulator"/>
</dbReference>
<dbReference type="PANTHER" id="PTHR43173:SF19">
    <property type="entry name" value="AARF DOMAIN-CONTAINING PROTEIN KINASE 1"/>
    <property type="match status" value="1"/>
</dbReference>
<reference evidence="4 5" key="1">
    <citation type="submission" date="2016-04" db="EMBL/GenBank/DDBJ databases">
        <title>Evolutionary innovation and constraint leading to complex multicellularity in the Ascomycota.</title>
        <authorList>
            <person name="Cisse O."/>
            <person name="Nguyen A."/>
            <person name="Hewitt D.A."/>
            <person name="Jedd G."/>
            <person name="Stajich J.E."/>
        </authorList>
    </citation>
    <scope>NUCLEOTIDE SEQUENCE [LARGE SCALE GENOMIC DNA]</scope>
    <source>
        <strain evidence="4 5">DAH-3</strain>
    </source>
</reference>
<evidence type="ECO:0000259" key="3">
    <source>
        <dbReference type="Pfam" id="PF03109"/>
    </source>
</evidence>
<dbReference type="GO" id="GO:0005743">
    <property type="term" value="C:mitochondrial inner membrane"/>
    <property type="evidence" value="ECO:0007669"/>
    <property type="project" value="EnsemblFungi"/>
</dbReference>
<gene>
    <name evidence="4" type="ORF">NEOLI_003183</name>
</gene>
<dbReference type="CDD" id="cd13969">
    <property type="entry name" value="ADCK1-like"/>
    <property type="match status" value="1"/>
</dbReference>
<proteinExistence type="inferred from homology"/>
<keyword evidence="5" id="KW-1185">Reference proteome</keyword>
<name>A0A1U7LPU8_NEOID</name>
<feature type="region of interest" description="Disordered" evidence="2">
    <location>
        <begin position="10"/>
        <end position="29"/>
    </location>
</feature>
<evidence type="ECO:0000256" key="1">
    <source>
        <dbReference type="ARBA" id="ARBA00009670"/>
    </source>
</evidence>
<evidence type="ECO:0000313" key="5">
    <source>
        <dbReference type="Proteomes" id="UP000186594"/>
    </source>
</evidence>
<feature type="domain" description="ABC1 atypical kinase-like" evidence="3">
    <location>
        <begin position="143"/>
        <end position="394"/>
    </location>
</feature>
<dbReference type="GO" id="GO:0055088">
    <property type="term" value="P:lipid homeostasis"/>
    <property type="evidence" value="ECO:0007669"/>
    <property type="project" value="EnsemblFungi"/>
</dbReference>
<dbReference type="Proteomes" id="UP000186594">
    <property type="component" value="Unassembled WGS sequence"/>
</dbReference>
<dbReference type="OMA" id="RCNPEDI"/>
<dbReference type="AlphaFoldDB" id="A0A1U7LPU8"/>
<dbReference type="InterPro" id="IPR011009">
    <property type="entry name" value="Kinase-like_dom_sf"/>
</dbReference>
<dbReference type="InterPro" id="IPR004147">
    <property type="entry name" value="ABC1_dom"/>
</dbReference>
<dbReference type="GO" id="GO:0007005">
    <property type="term" value="P:mitochondrion organization"/>
    <property type="evidence" value="ECO:0007669"/>
    <property type="project" value="EnsemblFungi"/>
</dbReference>
<sequence>MPPRFLFRPARSHPPQLTSRTSRKSSGVRRHRTILYTTLGLSALGITTYSADSTKHSIIAVTRCARVASAVGLVFQDYYKTINATYITAKERLEAISECHYRCAKKALSVFERNGGIYIKLGQHLSSMGYLIPLEWTTTMTALQDQCPASSLDSIHEMFLTDLSMSLDDLFSSFDPIPIGVASLAQVHKATLRSTGQIVAVKLQHPSLQEFVPIDLATTRWVFGAIKTVFPDFKLTWLSDEMGISLPQELDFRLEAQNARRTAKHFEKVSGSALKIPDMIWAEKRILIMEFIQGSRIDDLEFFKREKISRSSVSAELARIFNEMIFGDTGLHCDPHQGNLLIRPRPCHSRSKYNFEVVLLDHGLYRDIYKPLRCSYAHLWLSIINSDLDGMRKYSKEVAGISDSRWPLFASAITGRDFSVLMHGISTPRNEEEYKRINTAVGQGLVLQLIDLLSQIPPILLLLLKTNDLTRALDESLKLPPSERPFVILARYCAKVVYQEECESSSFLKRIRLLGQYSFLQFKLSIYEKALGLWLWYLIRIKGY</sequence>
<comment type="similarity">
    <text evidence="1">Belongs to the protein kinase superfamily. ADCK protein kinase family.</text>
</comment>
<dbReference type="Pfam" id="PF03109">
    <property type="entry name" value="ABC1"/>
    <property type="match status" value="1"/>
</dbReference>